<dbReference type="InterPro" id="IPR036591">
    <property type="entry name" value="YggU-like_sf"/>
</dbReference>
<protein>
    <recommendedName>
        <fullName evidence="2">UPF0235 protein ENS29_16495</fullName>
    </recommendedName>
</protein>
<evidence type="ECO:0000313" key="4">
    <source>
        <dbReference type="EMBL" id="HGU34425.1"/>
    </source>
</evidence>
<dbReference type="NCBIfam" id="TIGR00251">
    <property type="entry name" value="DUF167 family protein"/>
    <property type="match status" value="1"/>
</dbReference>
<keyword evidence="3" id="KW-1133">Transmembrane helix</keyword>
<dbReference type="PANTHER" id="PTHR13420">
    <property type="entry name" value="UPF0235 PROTEIN C15ORF40"/>
    <property type="match status" value="1"/>
</dbReference>
<comment type="caution">
    <text evidence="4">The sequence shown here is derived from an EMBL/GenBank/DDBJ whole genome shotgun (WGS) entry which is preliminary data.</text>
</comment>
<gene>
    <name evidence="4" type="ORF">ENS29_16495</name>
</gene>
<dbReference type="GO" id="GO:0005737">
    <property type="term" value="C:cytoplasm"/>
    <property type="evidence" value="ECO:0007669"/>
    <property type="project" value="TreeGrafter"/>
</dbReference>
<evidence type="ECO:0000256" key="1">
    <source>
        <dbReference type="ARBA" id="ARBA00010364"/>
    </source>
</evidence>
<feature type="transmembrane region" description="Helical" evidence="3">
    <location>
        <begin position="54"/>
        <end position="76"/>
    </location>
</feature>
<dbReference type="SUPFAM" id="SSF69786">
    <property type="entry name" value="YggU-like"/>
    <property type="match status" value="1"/>
</dbReference>
<accession>A0A7C4RUF3</accession>
<dbReference type="HAMAP" id="MF_00634">
    <property type="entry name" value="UPF0235"/>
    <property type="match status" value="1"/>
</dbReference>
<keyword evidence="3" id="KW-0472">Membrane</keyword>
<proteinExistence type="inferred from homology"/>
<name>A0A7C4RUF3_9BACT</name>
<reference evidence="4" key="1">
    <citation type="journal article" date="2020" name="mSystems">
        <title>Genome- and Community-Level Interaction Insights into Carbon Utilization and Element Cycling Functions of Hydrothermarchaeota in Hydrothermal Sediment.</title>
        <authorList>
            <person name="Zhou Z."/>
            <person name="Liu Y."/>
            <person name="Xu W."/>
            <person name="Pan J."/>
            <person name="Luo Z.H."/>
            <person name="Li M."/>
        </authorList>
    </citation>
    <scope>NUCLEOTIDE SEQUENCE [LARGE SCALE GENOMIC DNA]</scope>
    <source>
        <strain evidence="4">SpSt-477</strain>
    </source>
</reference>
<dbReference type="InterPro" id="IPR003746">
    <property type="entry name" value="DUF167"/>
</dbReference>
<dbReference type="PANTHER" id="PTHR13420:SF7">
    <property type="entry name" value="UPF0235 PROTEIN C15ORF40"/>
    <property type="match status" value="1"/>
</dbReference>
<evidence type="ECO:0000256" key="3">
    <source>
        <dbReference type="SAM" id="Phobius"/>
    </source>
</evidence>
<comment type="similarity">
    <text evidence="1 2">Belongs to the UPF0235 family.</text>
</comment>
<dbReference type="SMART" id="SM01152">
    <property type="entry name" value="DUF167"/>
    <property type="match status" value="1"/>
</dbReference>
<sequence>MTSEHLDIHETPDGLMFKVHVQPRASRNRILGVFGDALKIAVTAPPVDDAANRMVLQLLAEALGIPAGALCILSGHTSRSKRIRWRIGGSPSEEGTAAKKLLLSIVHSGHGPVKVL</sequence>
<dbReference type="AlphaFoldDB" id="A0A7C4RUF3"/>
<evidence type="ECO:0000256" key="2">
    <source>
        <dbReference type="HAMAP-Rule" id="MF_00634"/>
    </source>
</evidence>
<dbReference type="Pfam" id="PF02594">
    <property type="entry name" value="DUF167"/>
    <property type="match status" value="1"/>
</dbReference>
<organism evidence="4">
    <name type="scientific">Desulfatirhabdium butyrativorans</name>
    <dbReference type="NCBI Taxonomy" id="340467"/>
    <lineage>
        <taxon>Bacteria</taxon>
        <taxon>Pseudomonadati</taxon>
        <taxon>Thermodesulfobacteriota</taxon>
        <taxon>Desulfobacteria</taxon>
        <taxon>Desulfobacterales</taxon>
        <taxon>Desulfatirhabdiaceae</taxon>
        <taxon>Desulfatirhabdium</taxon>
    </lineage>
</organism>
<dbReference type="Gene3D" id="3.30.1200.10">
    <property type="entry name" value="YggU-like"/>
    <property type="match status" value="1"/>
</dbReference>
<keyword evidence="3" id="KW-0812">Transmembrane</keyword>
<dbReference type="EMBL" id="DSUH01000376">
    <property type="protein sequence ID" value="HGU34425.1"/>
    <property type="molecule type" value="Genomic_DNA"/>
</dbReference>